<organism evidence="3 4">
    <name type="scientific">Terribacillus saccharophilus</name>
    <dbReference type="NCBI Taxonomy" id="361277"/>
    <lineage>
        <taxon>Bacteria</taxon>
        <taxon>Bacillati</taxon>
        <taxon>Bacillota</taxon>
        <taxon>Bacilli</taxon>
        <taxon>Bacillales</taxon>
        <taxon>Bacillaceae</taxon>
        <taxon>Terribacillus</taxon>
    </lineage>
</organism>
<proteinExistence type="predicted"/>
<dbReference type="AlphaFoldDB" id="A0A268HD51"/>
<feature type="domain" description="PepSY" evidence="2">
    <location>
        <begin position="147"/>
        <end position="202"/>
    </location>
</feature>
<feature type="compositionally biased region" description="Polar residues" evidence="1">
    <location>
        <begin position="94"/>
        <end position="120"/>
    </location>
</feature>
<reference evidence="3 4" key="1">
    <citation type="submission" date="2017-07" db="EMBL/GenBank/DDBJ databases">
        <title>Isolation and whole genome analysis of endospore-forming bacteria from heroin.</title>
        <authorList>
            <person name="Kalinowski J."/>
            <person name="Ahrens B."/>
            <person name="Al-Dilaimi A."/>
            <person name="Winkler A."/>
            <person name="Wibberg D."/>
            <person name="Schleenbecker U."/>
            <person name="Ruckert C."/>
            <person name="Wolfel R."/>
            <person name="Grass G."/>
        </authorList>
    </citation>
    <scope>NUCLEOTIDE SEQUENCE [LARGE SCALE GENOMIC DNA]</scope>
    <source>
        <strain evidence="3 4">7509</strain>
    </source>
</reference>
<evidence type="ECO:0000259" key="2">
    <source>
        <dbReference type="Pfam" id="PF03413"/>
    </source>
</evidence>
<name>A0A268HD51_9BACI</name>
<evidence type="ECO:0000313" key="4">
    <source>
        <dbReference type="Proteomes" id="UP000216475"/>
    </source>
</evidence>
<feature type="region of interest" description="Disordered" evidence="1">
    <location>
        <begin position="90"/>
        <end position="146"/>
    </location>
</feature>
<dbReference type="Gene3D" id="3.10.450.40">
    <property type="match status" value="2"/>
</dbReference>
<dbReference type="Proteomes" id="UP000216475">
    <property type="component" value="Unassembled WGS sequence"/>
</dbReference>
<dbReference type="InterPro" id="IPR025711">
    <property type="entry name" value="PepSY"/>
</dbReference>
<dbReference type="Pfam" id="PF03413">
    <property type="entry name" value="PepSY"/>
    <property type="match status" value="2"/>
</dbReference>
<accession>A0A268HD51</accession>
<feature type="compositionally biased region" description="Polar residues" evidence="1">
    <location>
        <begin position="134"/>
        <end position="143"/>
    </location>
</feature>
<evidence type="ECO:0000256" key="1">
    <source>
        <dbReference type="SAM" id="MobiDB-lite"/>
    </source>
</evidence>
<dbReference type="EMBL" id="NPBH01000036">
    <property type="protein sequence ID" value="PAE07803.1"/>
    <property type="molecule type" value="Genomic_DNA"/>
</dbReference>
<gene>
    <name evidence="3" type="ORF">CHI12_09320</name>
</gene>
<comment type="caution">
    <text evidence="3">The sequence shown here is derived from an EMBL/GenBank/DDBJ whole genome shotgun (WGS) entry which is preliminary data.</text>
</comment>
<sequence length="211" mass="23140">MKKRWIIPAAVVVLVVAVFGIYQMQASAGEPEMTIDQARQQAEKQYNATVTEIELDRSGSEPRYDIDLENGEKLYDLTLNGNTGEVISLKESSRQITSPNTDSTDHSQASGDDQQQGENEQSADDQQQSDKKQTAPSQKQASQAEVKITMDEAIKIATDEVGGSVTDAEFDEEDGLPVYELELKTADDEAEVVINAQSGEIVTITYDSEDD</sequence>
<feature type="domain" description="PepSY" evidence="2">
    <location>
        <begin position="33"/>
        <end position="88"/>
    </location>
</feature>
<protein>
    <recommendedName>
        <fullName evidence="2">PepSY domain-containing protein</fullName>
    </recommendedName>
</protein>
<dbReference type="RefSeq" id="WP_095270084.1">
    <property type="nucleotide sequence ID" value="NZ_NPBH01000036.1"/>
</dbReference>
<evidence type="ECO:0000313" key="3">
    <source>
        <dbReference type="EMBL" id="PAE07803.1"/>
    </source>
</evidence>